<accession>A0A7I4Y1R6</accession>
<dbReference type="AlphaFoldDB" id="A0A7I4Y1R6"/>
<keyword evidence="1" id="KW-1185">Reference proteome</keyword>
<reference evidence="2" key="1">
    <citation type="submission" date="2020-12" db="UniProtKB">
        <authorList>
            <consortium name="WormBaseParasite"/>
        </authorList>
    </citation>
    <scope>IDENTIFICATION</scope>
    <source>
        <strain evidence="2">MHco3</strain>
    </source>
</reference>
<name>A0A7I4Y1R6_HAECO</name>
<proteinExistence type="predicted"/>
<evidence type="ECO:0000313" key="1">
    <source>
        <dbReference type="Proteomes" id="UP000025227"/>
    </source>
</evidence>
<organism evidence="1 2">
    <name type="scientific">Haemonchus contortus</name>
    <name type="common">Barber pole worm</name>
    <dbReference type="NCBI Taxonomy" id="6289"/>
    <lineage>
        <taxon>Eukaryota</taxon>
        <taxon>Metazoa</taxon>
        <taxon>Ecdysozoa</taxon>
        <taxon>Nematoda</taxon>
        <taxon>Chromadorea</taxon>
        <taxon>Rhabditida</taxon>
        <taxon>Rhabditina</taxon>
        <taxon>Rhabditomorpha</taxon>
        <taxon>Strongyloidea</taxon>
        <taxon>Trichostrongylidae</taxon>
        <taxon>Haemonchus</taxon>
    </lineage>
</organism>
<evidence type="ECO:0000313" key="2">
    <source>
        <dbReference type="WBParaSite" id="HCON_00039730-00001"/>
    </source>
</evidence>
<dbReference type="WBParaSite" id="HCON_00039730-00001">
    <property type="protein sequence ID" value="HCON_00039730-00001"/>
    <property type="gene ID" value="HCON_00039730"/>
</dbReference>
<dbReference type="Proteomes" id="UP000025227">
    <property type="component" value="Unplaced"/>
</dbReference>
<protein>
    <submittedName>
        <fullName evidence="2">Transposase</fullName>
    </submittedName>
</protein>
<sequence length="88" mass="10459">MIRERRVRWYGQELQKTHNLPIREAIGFENQEERPREASKKRWRDVIKDLIKAKVAAEEATNFRDITKAAILRLSRINGTEEQKLISN</sequence>